<keyword evidence="3" id="KW-0804">Transcription</keyword>
<dbReference type="Gene3D" id="1.10.260.40">
    <property type="entry name" value="lambda repressor-like DNA-binding domains"/>
    <property type="match status" value="1"/>
</dbReference>
<dbReference type="PANTHER" id="PTHR30146">
    <property type="entry name" value="LACI-RELATED TRANSCRIPTIONAL REPRESSOR"/>
    <property type="match status" value="1"/>
</dbReference>
<evidence type="ECO:0000256" key="2">
    <source>
        <dbReference type="ARBA" id="ARBA00023125"/>
    </source>
</evidence>
<name>A0A2N5N200_9BACL</name>
<dbReference type="PROSITE" id="PS00356">
    <property type="entry name" value="HTH_LACI_1"/>
    <property type="match status" value="1"/>
</dbReference>
<keyword evidence="2" id="KW-0238">DNA-binding</keyword>
<evidence type="ECO:0000313" key="5">
    <source>
        <dbReference type="EMBL" id="PLT44370.1"/>
    </source>
</evidence>
<dbReference type="GO" id="GO:0003700">
    <property type="term" value="F:DNA-binding transcription factor activity"/>
    <property type="evidence" value="ECO:0007669"/>
    <property type="project" value="TreeGrafter"/>
</dbReference>
<accession>A0A2N5N200</accession>
<dbReference type="EMBL" id="NFEZ01000004">
    <property type="protein sequence ID" value="PLT44370.1"/>
    <property type="molecule type" value="Genomic_DNA"/>
</dbReference>
<evidence type="ECO:0000259" key="4">
    <source>
        <dbReference type="PROSITE" id="PS50932"/>
    </source>
</evidence>
<evidence type="ECO:0000256" key="1">
    <source>
        <dbReference type="ARBA" id="ARBA00023015"/>
    </source>
</evidence>
<comment type="caution">
    <text evidence="5">The sequence shown here is derived from an EMBL/GenBank/DDBJ whole genome shotgun (WGS) entry which is preliminary data.</text>
</comment>
<dbReference type="PANTHER" id="PTHR30146:SF109">
    <property type="entry name" value="HTH-TYPE TRANSCRIPTIONAL REGULATOR GALS"/>
    <property type="match status" value="1"/>
</dbReference>
<dbReference type="InterPro" id="IPR000843">
    <property type="entry name" value="HTH_LacI"/>
</dbReference>
<keyword evidence="1" id="KW-0805">Transcription regulation</keyword>
<dbReference type="Proteomes" id="UP000234789">
    <property type="component" value="Unassembled WGS sequence"/>
</dbReference>
<dbReference type="InterPro" id="IPR010982">
    <property type="entry name" value="Lambda_DNA-bd_dom_sf"/>
</dbReference>
<dbReference type="Pfam" id="PF00356">
    <property type="entry name" value="LacI"/>
    <property type="match status" value="1"/>
</dbReference>
<dbReference type="PRINTS" id="PR00036">
    <property type="entry name" value="HTHLACI"/>
</dbReference>
<protein>
    <submittedName>
        <fullName evidence="5">Catabolite control protein A</fullName>
    </submittedName>
</protein>
<dbReference type="CDD" id="cd01392">
    <property type="entry name" value="HTH_LacI"/>
    <property type="match status" value="1"/>
</dbReference>
<keyword evidence="6" id="KW-1185">Reference proteome</keyword>
<dbReference type="OrthoDB" id="9784962at2"/>
<organism evidence="5 6">
    <name type="scientific">Paenibacillus pasadenensis</name>
    <dbReference type="NCBI Taxonomy" id="217090"/>
    <lineage>
        <taxon>Bacteria</taxon>
        <taxon>Bacillati</taxon>
        <taxon>Bacillota</taxon>
        <taxon>Bacilli</taxon>
        <taxon>Bacillales</taxon>
        <taxon>Paenibacillaceae</taxon>
        <taxon>Paenibacillus</taxon>
    </lineage>
</organism>
<dbReference type="GO" id="GO:0000976">
    <property type="term" value="F:transcription cis-regulatory region binding"/>
    <property type="evidence" value="ECO:0007669"/>
    <property type="project" value="TreeGrafter"/>
</dbReference>
<dbReference type="PROSITE" id="PS50932">
    <property type="entry name" value="HTH_LACI_2"/>
    <property type="match status" value="1"/>
</dbReference>
<dbReference type="Gene3D" id="3.40.50.2300">
    <property type="match status" value="2"/>
</dbReference>
<sequence>MLTIRDVAREAGVSVATVSRVLNGLAGYSDKTKRKVLQTIEELGYHPNAVARSLTNKRTRTIGVLFPMLSSEFAAGLLQGIESYAHACGYSVLVCNTDEDGKRTLDYLQTLREKQADGILFVSEALTEPYLAALRRMDVPVVLINSETADPRFPHVKVDDAQAAYDAASYLIAQGHRDIAMIAGTEKDPVAGAPRVQGCRQALLDHGLPWVPERVVYGDFFYESGAVAMRRLLERGLPFTAVFAASDEMAAGAMHHALAAGIRVPEELSVIGYDDIRLARMVHPPLTTVHQPLAELGRTAVEKLIAMAETGQPGESVRIAHRIVERQSVRSLST</sequence>
<dbReference type="SUPFAM" id="SSF53822">
    <property type="entry name" value="Periplasmic binding protein-like I"/>
    <property type="match status" value="1"/>
</dbReference>
<dbReference type="AlphaFoldDB" id="A0A2N5N200"/>
<feature type="domain" description="HTH lacI-type" evidence="4">
    <location>
        <begin position="2"/>
        <end position="56"/>
    </location>
</feature>
<dbReference type="InterPro" id="IPR046335">
    <property type="entry name" value="LacI/GalR-like_sensor"/>
</dbReference>
<evidence type="ECO:0000256" key="3">
    <source>
        <dbReference type="ARBA" id="ARBA00023163"/>
    </source>
</evidence>
<dbReference type="CDD" id="cd19975">
    <property type="entry name" value="PBP1_CcpA-like"/>
    <property type="match status" value="1"/>
</dbReference>
<dbReference type="SUPFAM" id="SSF47413">
    <property type="entry name" value="lambda repressor-like DNA-binding domains"/>
    <property type="match status" value="1"/>
</dbReference>
<dbReference type="Pfam" id="PF13377">
    <property type="entry name" value="Peripla_BP_3"/>
    <property type="match status" value="1"/>
</dbReference>
<dbReference type="SMART" id="SM00354">
    <property type="entry name" value="HTH_LACI"/>
    <property type="match status" value="1"/>
</dbReference>
<proteinExistence type="predicted"/>
<evidence type="ECO:0000313" key="6">
    <source>
        <dbReference type="Proteomes" id="UP000234789"/>
    </source>
</evidence>
<reference evidence="5 6" key="1">
    <citation type="submission" date="2017-05" db="EMBL/GenBank/DDBJ databases">
        <title>Functional genome analysis of Paenibacillus pasadenensis strain R16: insights on endophytic life style and antifungal activity.</title>
        <authorList>
            <person name="Passera A."/>
            <person name="Marcolungo L."/>
            <person name="Casati P."/>
            <person name="Brasca M."/>
            <person name="Quaglino F."/>
            <person name="Delledonne M."/>
        </authorList>
    </citation>
    <scope>NUCLEOTIDE SEQUENCE [LARGE SCALE GENOMIC DNA]</scope>
    <source>
        <strain evidence="5 6">R16</strain>
    </source>
</reference>
<gene>
    <name evidence="5" type="ORF">B8V81_2801</name>
</gene>
<dbReference type="InterPro" id="IPR028082">
    <property type="entry name" value="Peripla_BP_I"/>
</dbReference>